<dbReference type="FunFam" id="3.20.20.70:FF:000015">
    <property type="entry name" value="Orotidine 5'-phosphate decarboxylase"/>
    <property type="match status" value="1"/>
</dbReference>
<dbReference type="NCBIfam" id="TIGR01740">
    <property type="entry name" value="pyrF"/>
    <property type="match status" value="1"/>
</dbReference>
<dbReference type="EC" id="4.1.1.23" evidence="9"/>
<evidence type="ECO:0000259" key="13">
    <source>
        <dbReference type="SMART" id="SM00934"/>
    </source>
</evidence>
<comment type="subunit">
    <text evidence="3 9">Homodimer.</text>
</comment>
<evidence type="ECO:0000256" key="4">
    <source>
        <dbReference type="ARBA" id="ARBA00022793"/>
    </source>
</evidence>
<dbReference type="Proteomes" id="UP000292958">
    <property type="component" value="Unassembled WGS sequence"/>
</dbReference>
<dbReference type="GO" id="GO:0006207">
    <property type="term" value="P:'de novo' pyrimidine nucleobase biosynthetic process"/>
    <property type="evidence" value="ECO:0007669"/>
    <property type="project" value="InterPro"/>
</dbReference>
<feature type="binding site" evidence="9 11">
    <location>
        <position position="197"/>
    </location>
    <ligand>
        <name>substrate</name>
    </ligand>
</feature>
<evidence type="ECO:0000256" key="9">
    <source>
        <dbReference type="HAMAP-Rule" id="MF_01200"/>
    </source>
</evidence>
<dbReference type="GO" id="GO:0004590">
    <property type="term" value="F:orotidine-5'-phosphate decarboxylase activity"/>
    <property type="evidence" value="ECO:0007669"/>
    <property type="project" value="UniProtKB-UniRule"/>
</dbReference>
<dbReference type="InterPro" id="IPR014732">
    <property type="entry name" value="OMPdecase"/>
</dbReference>
<feature type="domain" description="Orotidine 5'-phosphate decarboxylase" evidence="13">
    <location>
        <begin position="14"/>
        <end position="233"/>
    </location>
</feature>
<dbReference type="InterPro" id="IPR011060">
    <property type="entry name" value="RibuloseP-bd_barrel"/>
</dbReference>
<dbReference type="AlphaFoldDB" id="A0A4Q7YQ19"/>
<evidence type="ECO:0000256" key="3">
    <source>
        <dbReference type="ARBA" id="ARBA00011738"/>
    </source>
</evidence>
<accession>A0A4Q7YQ19</accession>
<keyword evidence="6 9" id="KW-0456">Lyase</keyword>
<sequence>MKNLSEENLSPKDRLAVALDVPDARAALELVDRLEGSCRWLKVGMELYYAAGNSLVETLRLRGYSIFLDLKLHDIPNTVAGAVRSATSAGAELLTVHGFGGGAMLRAAAEAAQAPGSPRLLAVTVLTSMDHTELASVGVSCSPADQALRLARLARDSGIDGMVCSAEEVSSMRHQMGPDAILVIPGIRPAGATVDDQRRVATPGEAILLGASMLVVGRPITRASDPAAAARLILDEIAATQKLPL</sequence>
<evidence type="ECO:0000313" key="14">
    <source>
        <dbReference type="EMBL" id="RZU39224.1"/>
    </source>
</evidence>
<evidence type="ECO:0000256" key="6">
    <source>
        <dbReference type="ARBA" id="ARBA00023239"/>
    </source>
</evidence>
<dbReference type="EMBL" id="SHKW01000001">
    <property type="protein sequence ID" value="RZU39224.1"/>
    <property type="molecule type" value="Genomic_DNA"/>
</dbReference>
<dbReference type="RefSeq" id="WP_130417466.1">
    <property type="nucleotide sequence ID" value="NZ_SHKW01000001.1"/>
</dbReference>
<protein>
    <recommendedName>
        <fullName evidence="9">Orotidine 5'-phosphate decarboxylase</fullName>
        <ecNumber evidence="9">4.1.1.23</ecNumber>
    </recommendedName>
    <alternativeName>
        <fullName evidence="9">OMP decarboxylase</fullName>
        <shortName evidence="9">OMPDCase</shortName>
        <shortName evidence="9">OMPdecase</shortName>
    </alternativeName>
</protein>
<reference evidence="14 15" key="1">
    <citation type="submission" date="2019-02" db="EMBL/GenBank/DDBJ databases">
        <title>Genomic Encyclopedia of Archaeal and Bacterial Type Strains, Phase II (KMG-II): from individual species to whole genera.</title>
        <authorList>
            <person name="Goeker M."/>
        </authorList>
    </citation>
    <scope>NUCLEOTIDE SEQUENCE [LARGE SCALE GENOMIC DNA]</scope>
    <source>
        <strain evidence="14 15">DSM 18101</strain>
    </source>
</reference>
<dbReference type="PANTHER" id="PTHR32119:SF2">
    <property type="entry name" value="OROTIDINE 5'-PHOSPHATE DECARBOXYLASE"/>
    <property type="match status" value="1"/>
</dbReference>
<comment type="function">
    <text evidence="1 9">Catalyzes the decarboxylation of orotidine 5'-monophosphate (OMP) to uridine 5'-monophosphate (UMP).</text>
</comment>
<dbReference type="Pfam" id="PF00215">
    <property type="entry name" value="OMPdecase"/>
    <property type="match status" value="1"/>
</dbReference>
<dbReference type="GO" id="GO:0044205">
    <property type="term" value="P:'de novo' UMP biosynthetic process"/>
    <property type="evidence" value="ECO:0007669"/>
    <property type="project" value="UniProtKB-UniRule"/>
</dbReference>
<feature type="binding site" evidence="9 11">
    <location>
        <position position="42"/>
    </location>
    <ligand>
        <name>substrate</name>
    </ligand>
</feature>
<feature type="binding site" evidence="9 11">
    <location>
        <position position="217"/>
    </location>
    <ligand>
        <name>substrate</name>
    </ligand>
</feature>
<evidence type="ECO:0000256" key="12">
    <source>
        <dbReference type="RuleBase" id="RU000512"/>
    </source>
</evidence>
<evidence type="ECO:0000256" key="5">
    <source>
        <dbReference type="ARBA" id="ARBA00022975"/>
    </source>
</evidence>
<feature type="binding site" evidence="9">
    <location>
        <begin position="69"/>
        <end position="78"/>
    </location>
    <ligand>
        <name>substrate</name>
    </ligand>
</feature>
<dbReference type="InterPro" id="IPR001754">
    <property type="entry name" value="OMPdeCOase_dom"/>
</dbReference>
<name>A0A4Q7YQ19_9BACT</name>
<gene>
    <name evidence="9" type="primary">pyrF</name>
    <name evidence="14" type="ORF">BDD14_0575</name>
</gene>
<keyword evidence="5 9" id="KW-0665">Pyrimidine biosynthesis</keyword>
<dbReference type="NCBIfam" id="NF001273">
    <property type="entry name" value="PRK00230.1"/>
    <property type="match status" value="1"/>
</dbReference>
<dbReference type="UniPathway" id="UPA00070">
    <property type="reaction ID" value="UER00120"/>
</dbReference>
<evidence type="ECO:0000256" key="7">
    <source>
        <dbReference type="ARBA" id="ARBA00049157"/>
    </source>
</evidence>
<dbReference type="CDD" id="cd04725">
    <property type="entry name" value="OMP_decarboxylase_like"/>
    <property type="match status" value="1"/>
</dbReference>
<dbReference type="GO" id="GO:0005829">
    <property type="term" value="C:cytosol"/>
    <property type="evidence" value="ECO:0007669"/>
    <property type="project" value="TreeGrafter"/>
</dbReference>
<dbReference type="PANTHER" id="PTHR32119">
    <property type="entry name" value="OROTIDINE 5'-PHOSPHATE DECARBOXYLASE"/>
    <property type="match status" value="1"/>
</dbReference>
<proteinExistence type="inferred from homology"/>
<feature type="binding site" evidence="9 11">
    <location>
        <position position="127"/>
    </location>
    <ligand>
        <name>substrate</name>
    </ligand>
</feature>
<evidence type="ECO:0000256" key="2">
    <source>
        <dbReference type="ARBA" id="ARBA00004861"/>
    </source>
</evidence>
<feature type="binding site" evidence="9 11">
    <location>
        <position position="20"/>
    </location>
    <ligand>
        <name>substrate</name>
    </ligand>
</feature>
<organism evidence="14 15">
    <name type="scientific">Edaphobacter modestus</name>
    <dbReference type="NCBI Taxonomy" id="388466"/>
    <lineage>
        <taxon>Bacteria</taxon>
        <taxon>Pseudomonadati</taxon>
        <taxon>Acidobacteriota</taxon>
        <taxon>Terriglobia</taxon>
        <taxon>Terriglobales</taxon>
        <taxon>Acidobacteriaceae</taxon>
        <taxon>Edaphobacter</taxon>
    </lineage>
</organism>
<dbReference type="InterPro" id="IPR047596">
    <property type="entry name" value="OMPdecase_bac"/>
</dbReference>
<feature type="binding site" evidence="9 11">
    <location>
        <position position="218"/>
    </location>
    <ligand>
        <name>substrate</name>
    </ligand>
</feature>
<keyword evidence="4 9" id="KW-0210">Decarboxylase</keyword>
<evidence type="ECO:0000313" key="15">
    <source>
        <dbReference type="Proteomes" id="UP000292958"/>
    </source>
</evidence>
<dbReference type="SUPFAM" id="SSF51366">
    <property type="entry name" value="Ribulose-phoshate binding barrel"/>
    <property type="match status" value="1"/>
</dbReference>
<comment type="caution">
    <text evidence="14">The sequence shown here is derived from an EMBL/GenBank/DDBJ whole genome shotgun (WGS) entry which is preliminary data.</text>
</comment>
<feature type="active site" description="For OMPdecase activity" evidence="10">
    <location>
        <position position="69"/>
    </location>
</feature>
<dbReference type="InterPro" id="IPR018089">
    <property type="entry name" value="OMPdecase_AS"/>
</dbReference>
<dbReference type="HAMAP" id="MF_01200_B">
    <property type="entry name" value="OMPdecase_type1_B"/>
    <property type="match status" value="1"/>
</dbReference>
<evidence type="ECO:0000256" key="10">
    <source>
        <dbReference type="PIRSR" id="PIRSR614732-1"/>
    </source>
</evidence>
<keyword evidence="15" id="KW-1185">Reference proteome</keyword>
<dbReference type="Gene3D" id="3.20.20.70">
    <property type="entry name" value="Aldolase class I"/>
    <property type="match status" value="1"/>
</dbReference>
<dbReference type="SMART" id="SM00934">
    <property type="entry name" value="OMPdecase"/>
    <property type="match status" value="1"/>
</dbReference>
<evidence type="ECO:0000256" key="11">
    <source>
        <dbReference type="PIRSR" id="PIRSR614732-2"/>
    </source>
</evidence>
<evidence type="ECO:0000256" key="8">
    <source>
        <dbReference type="ARBA" id="ARBA00061012"/>
    </source>
</evidence>
<feature type="active site" description="For OMPdecase activity" evidence="10">
    <location>
        <position position="74"/>
    </location>
</feature>
<feature type="active site" description="For OMPdecase activity" evidence="10">
    <location>
        <position position="71"/>
    </location>
</feature>
<comment type="pathway">
    <text evidence="2 9 12">Pyrimidine metabolism; UMP biosynthesis via de novo pathway; UMP from orotate: step 2/2.</text>
</comment>
<feature type="active site" description="Proton donor" evidence="9">
    <location>
        <position position="71"/>
    </location>
</feature>
<dbReference type="PROSITE" id="PS00156">
    <property type="entry name" value="OMPDECASE"/>
    <property type="match status" value="1"/>
</dbReference>
<feature type="binding site" evidence="9 11">
    <location>
        <position position="188"/>
    </location>
    <ligand>
        <name>substrate</name>
    </ligand>
</feature>
<comment type="catalytic activity">
    <reaction evidence="7 9 12">
        <text>orotidine 5'-phosphate + H(+) = UMP + CO2</text>
        <dbReference type="Rhea" id="RHEA:11596"/>
        <dbReference type="ChEBI" id="CHEBI:15378"/>
        <dbReference type="ChEBI" id="CHEBI:16526"/>
        <dbReference type="ChEBI" id="CHEBI:57538"/>
        <dbReference type="ChEBI" id="CHEBI:57865"/>
        <dbReference type="EC" id="4.1.1.23"/>
    </reaction>
</comment>
<evidence type="ECO:0000256" key="1">
    <source>
        <dbReference type="ARBA" id="ARBA00002356"/>
    </source>
</evidence>
<dbReference type="InterPro" id="IPR013785">
    <property type="entry name" value="Aldolase_TIM"/>
</dbReference>
<dbReference type="OrthoDB" id="9806203at2"/>
<comment type="similarity">
    <text evidence="8 9">Belongs to the OMP decarboxylase family. Type 1 subfamily.</text>
</comment>